<dbReference type="Gene3D" id="3.40.140.10">
    <property type="entry name" value="Cytidine Deaminase, domain 2"/>
    <property type="match status" value="1"/>
</dbReference>
<comment type="subunit">
    <text evidence="2 8">Homodimer.</text>
</comment>
<evidence type="ECO:0000256" key="2">
    <source>
        <dbReference type="ARBA" id="ARBA00011738"/>
    </source>
</evidence>
<comment type="function">
    <text evidence="8">Catalyzes the deamination of adenosine to inosine at the wobble position 34 of tRNA(Arg2).</text>
</comment>
<dbReference type="PROSITE" id="PS00903">
    <property type="entry name" value="CYT_DCMP_DEAMINASES_1"/>
    <property type="match status" value="1"/>
</dbReference>
<reference evidence="10 11" key="1">
    <citation type="submission" date="2021-03" db="EMBL/GenBank/DDBJ databases">
        <title>Genomic Encyclopedia of Type Strains, Phase IV (KMG-IV): sequencing the most valuable type-strain genomes for metagenomic binning, comparative biology and taxonomic classification.</title>
        <authorList>
            <person name="Goeker M."/>
        </authorList>
    </citation>
    <scope>NUCLEOTIDE SEQUENCE [LARGE SCALE GENOMIC DNA]</scope>
    <source>
        <strain evidence="10 11">DSM 27512</strain>
    </source>
</reference>
<sequence length="157" mass="17885">MNEYFMRVALLQALKSYKLEEVPVGCVITKDNKIISTSYNLRESTNDPLGHAELIAIQKASHVLGSWRLTGCSMYVTLEPCLMCTGAIIDSRIERLYIGATDPKRGAIESVIPIITERLMPHHIDEIEYMDTISGYILSRFFKNLRYKKSLKVDKNL</sequence>
<accession>A0ABS4KP83</accession>
<comment type="cofactor">
    <cofactor evidence="8">
        <name>Zn(2+)</name>
        <dbReference type="ChEBI" id="CHEBI:29105"/>
    </cofactor>
    <text evidence="8">Binds 1 zinc ion per subunit.</text>
</comment>
<dbReference type="InterPro" id="IPR002125">
    <property type="entry name" value="CMP_dCMP_dom"/>
</dbReference>
<dbReference type="InterPro" id="IPR028883">
    <property type="entry name" value="tRNA_aden_deaminase"/>
</dbReference>
<dbReference type="EC" id="3.5.4.33" evidence="8"/>
<comment type="catalytic activity">
    <reaction evidence="7 8">
        <text>adenosine(34) in tRNA + H2O + H(+) = inosine(34) in tRNA + NH4(+)</text>
        <dbReference type="Rhea" id="RHEA:43168"/>
        <dbReference type="Rhea" id="RHEA-COMP:10373"/>
        <dbReference type="Rhea" id="RHEA-COMP:10374"/>
        <dbReference type="ChEBI" id="CHEBI:15377"/>
        <dbReference type="ChEBI" id="CHEBI:15378"/>
        <dbReference type="ChEBI" id="CHEBI:28938"/>
        <dbReference type="ChEBI" id="CHEBI:74411"/>
        <dbReference type="ChEBI" id="CHEBI:82852"/>
        <dbReference type="EC" id="3.5.4.33"/>
    </reaction>
</comment>
<name>A0ABS4KP83_9FIRM</name>
<dbReference type="SUPFAM" id="SSF53927">
    <property type="entry name" value="Cytidine deaminase-like"/>
    <property type="match status" value="1"/>
</dbReference>
<dbReference type="GO" id="GO:0052717">
    <property type="term" value="F:tRNA-specific adenosine-34 deaminase activity"/>
    <property type="evidence" value="ECO:0007669"/>
    <property type="project" value="UniProtKB-EC"/>
</dbReference>
<dbReference type="PANTHER" id="PTHR11079">
    <property type="entry name" value="CYTOSINE DEAMINASE FAMILY MEMBER"/>
    <property type="match status" value="1"/>
</dbReference>
<dbReference type="Pfam" id="PF00383">
    <property type="entry name" value="dCMP_cyt_deam_1"/>
    <property type="match status" value="1"/>
</dbReference>
<evidence type="ECO:0000259" key="9">
    <source>
        <dbReference type="PROSITE" id="PS51747"/>
    </source>
</evidence>
<feature type="binding site" evidence="8">
    <location>
        <position position="84"/>
    </location>
    <ligand>
        <name>Zn(2+)</name>
        <dbReference type="ChEBI" id="CHEBI:29105"/>
        <note>catalytic</note>
    </ligand>
</feature>
<evidence type="ECO:0000313" key="11">
    <source>
        <dbReference type="Proteomes" id="UP001314903"/>
    </source>
</evidence>
<dbReference type="Proteomes" id="UP001314903">
    <property type="component" value="Unassembled WGS sequence"/>
</dbReference>
<dbReference type="HAMAP" id="MF_00972">
    <property type="entry name" value="tRNA_aden_deaminase"/>
    <property type="match status" value="1"/>
</dbReference>
<evidence type="ECO:0000256" key="4">
    <source>
        <dbReference type="ARBA" id="ARBA00022723"/>
    </source>
</evidence>
<dbReference type="PROSITE" id="PS51747">
    <property type="entry name" value="CYT_DCMP_DEAMINASES_2"/>
    <property type="match status" value="1"/>
</dbReference>
<feature type="active site" description="Proton donor" evidence="8">
    <location>
        <position position="53"/>
    </location>
</feature>
<gene>
    <name evidence="8" type="primary">tadA</name>
    <name evidence="10" type="ORF">J2Z35_002230</name>
</gene>
<evidence type="ECO:0000256" key="8">
    <source>
        <dbReference type="HAMAP-Rule" id="MF_00972"/>
    </source>
</evidence>
<comment type="caution">
    <text evidence="10">The sequence shown here is derived from an EMBL/GenBank/DDBJ whole genome shotgun (WGS) entry which is preliminary data.</text>
</comment>
<dbReference type="RefSeq" id="WP_209661480.1">
    <property type="nucleotide sequence ID" value="NZ_JAGGLI010000028.1"/>
</dbReference>
<keyword evidence="11" id="KW-1185">Reference proteome</keyword>
<organism evidence="10 11">
    <name type="scientific">Acetoanaerobium pronyense</name>
    <dbReference type="NCBI Taxonomy" id="1482736"/>
    <lineage>
        <taxon>Bacteria</taxon>
        <taxon>Bacillati</taxon>
        <taxon>Bacillota</taxon>
        <taxon>Clostridia</taxon>
        <taxon>Peptostreptococcales</taxon>
        <taxon>Filifactoraceae</taxon>
        <taxon>Acetoanaerobium</taxon>
    </lineage>
</organism>
<feature type="domain" description="CMP/dCMP-type deaminase" evidence="9">
    <location>
        <begin position="1"/>
        <end position="111"/>
    </location>
</feature>
<dbReference type="EMBL" id="JAGGLI010000028">
    <property type="protein sequence ID" value="MBP2028429.1"/>
    <property type="molecule type" value="Genomic_DNA"/>
</dbReference>
<evidence type="ECO:0000256" key="1">
    <source>
        <dbReference type="ARBA" id="ARBA00010669"/>
    </source>
</evidence>
<proteinExistence type="inferred from homology"/>
<evidence type="ECO:0000256" key="7">
    <source>
        <dbReference type="ARBA" id="ARBA00048045"/>
    </source>
</evidence>
<comment type="similarity">
    <text evidence="1">Belongs to the cytidine and deoxycytidylate deaminase family. ADAT2 subfamily.</text>
</comment>
<feature type="binding site" evidence="8">
    <location>
        <position position="81"/>
    </location>
    <ligand>
        <name>Zn(2+)</name>
        <dbReference type="ChEBI" id="CHEBI:29105"/>
        <note>catalytic</note>
    </ligand>
</feature>
<keyword evidence="4 8" id="KW-0479">Metal-binding</keyword>
<evidence type="ECO:0000256" key="5">
    <source>
        <dbReference type="ARBA" id="ARBA00022801"/>
    </source>
</evidence>
<protein>
    <recommendedName>
        <fullName evidence="8">tRNA-specific adenosine deaminase</fullName>
        <ecNumber evidence="8">3.5.4.33</ecNumber>
    </recommendedName>
</protein>
<dbReference type="InterPro" id="IPR016193">
    <property type="entry name" value="Cytidine_deaminase-like"/>
</dbReference>
<dbReference type="CDD" id="cd01285">
    <property type="entry name" value="nucleoside_deaminase"/>
    <property type="match status" value="1"/>
</dbReference>
<keyword evidence="5 8" id="KW-0378">Hydrolase</keyword>
<evidence type="ECO:0000256" key="6">
    <source>
        <dbReference type="ARBA" id="ARBA00022833"/>
    </source>
</evidence>
<keyword evidence="3 8" id="KW-0819">tRNA processing</keyword>
<evidence type="ECO:0000256" key="3">
    <source>
        <dbReference type="ARBA" id="ARBA00022694"/>
    </source>
</evidence>
<dbReference type="PANTHER" id="PTHR11079:SF202">
    <property type="entry name" value="TRNA-SPECIFIC ADENOSINE DEAMINASE"/>
    <property type="match status" value="1"/>
</dbReference>
<keyword evidence="6 8" id="KW-0862">Zinc</keyword>
<evidence type="ECO:0000313" key="10">
    <source>
        <dbReference type="EMBL" id="MBP2028429.1"/>
    </source>
</evidence>
<feature type="binding site" evidence="8">
    <location>
        <position position="51"/>
    </location>
    <ligand>
        <name>Zn(2+)</name>
        <dbReference type="ChEBI" id="CHEBI:29105"/>
        <note>catalytic</note>
    </ligand>
</feature>
<dbReference type="InterPro" id="IPR016192">
    <property type="entry name" value="APOBEC/CMP_deaminase_Zn-bd"/>
</dbReference>